<organism evidence="3 4">
    <name type="scientific">Candidatus Roizmanbacteria bacterium CG10_big_fil_rev_8_21_14_0_10_36_26</name>
    <dbReference type="NCBI Taxonomy" id="1974851"/>
    <lineage>
        <taxon>Bacteria</taxon>
        <taxon>Candidatus Roizmaniibacteriota</taxon>
    </lineage>
</organism>
<comment type="similarity">
    <text evidence="1">Belongs to the UPF0213 family.</text>
</comment>
<dbReference type="PANTHER" id="PTHR34477:SF5">
    <property type="entry name" value="BSL5627 PROTEIN"/>
    <property type="match status" value="1"/>
</dbReference>
<dbReference type="SMART" id="SM00465">
    <property type="entry name" value="GIYc"/>
    <property type="match status" value="1"/>
</dbReference>
<feature type="domain" description="GIY-YIG" evidence="2">
    <location>
        <begin position="1"/>
        <end position="75"/>
    </location>
</feature>
<evidence type="ECO:0000313" key="3">
    <source>
        <dbReference type="EMBL" id="PJE61102.1"/>
    </source>
</evidence>
<evidence type="ECO:0000259" key="2">
    <source>
        <dbReference type="PROSITE" id="PS50164"/>
    </source>
</evidence>
<name>A0A2M8KME8_9BACT</name>
<proteinExistence type="inferred from homology"/>
<dbReference type="PROSITE" id="PS50164">
    <property type="entry name" value="GIY_YIG"/>
    <property type="match status" value="1"/>
</dbReference>
<dbReference type="EMBL" id="PFEB01000007">
    <property type="protein sequence ID" value="PJE61102.1"/>
    <property type="molecule type" value="Genomic_DNA"/>
</dbReference>
<protein>
    <submittedName>
        <fullName evidence="3">Excinuclease ABC subunit C</fullName>
    </submittedName>
</protein>
<accession>A0A2M8KME8</accession>
<dbReference type="SUPFAM" id="SSF82771">
    <property type="entry name" value="GIY-YIG endonuclease"/>
    <property type="match status" value="1"/>
</dbReference>
<evidence type="ECO:0000313" key="4">
    <source>
        <dbReference type="Proteomes" id="UP000231434"/>
    </source>
</evidence>
<dbReference type="PANTHER" id="PTHR34477">
    <property type="entry name" value="UPF0213 PROTEIN YHBQ"/>
    <property type="match status" value="1"/>
</dbReference>
<reference evidence="4" key="1">
    <citation type="submission" date="2017-09" db="EMBL/GenBank/DDBJ databases">
        <title>Depth-based differentiation of microbial function through sediment-hosted aquifers and enrichment of novel symbionts in the deep terrestrial subsurface.</title>
        <authorList>
            <person name="Probst A.J."/>
            <person name="Ladd B."/>
            <person name="Jarett J.K."/>
            <person name="Geller-Mcgrath D.E."/>
            <person name="Sieber C.M.K."/>
            <person name="Emerson J.B."/>
            <person name="Anantharaman K."/>
            <person name="Thomas B.C."/>
            <person name="Malmstrom R."/>
            <person name="Stieglmeier M."/>
            <person name="Klingl A."/>
            <person name="Woyke T."/>
            <person name="Ryan C.M."/>
            <person name="Banfield J.F."/>
        </authorList>
    </citation>
    <scope>NUCLEOTIDE SEQUENCE [LARGE SCALE GENOMIC DNA]</scope>
</reference>
<comment type="caution">
    <text evidence="3">The sequence shown here is derived from an EMBL/GenBank/DDBJ whole genome shotgun (WGS) entry which is preliminary data.</text>
</comment>
<dbReference type="Pfam" id="PF01541">
    <property type="entry name" value="GIY-YIG"/>
    <property type="match status" value="1"/>
</dbReference>
<dbReference type="Proteomes" id="UP000231434">
    <property type="component" value="Unassembled WGS sequence"/>
</dbReference>
<gene>
    <name evidence="3" type="ORF">COU86_00500</name>
</gene>
<dbReference type="AlphaFoldDB" id="A0A2M8KME8"/>
<dbReference type="InterPro" id="IPR000305">
    <property type="entry name" value="GIY-YIG_endonuc"/>
</dbReference>
<dbReference type="InterPro" id="IPR050190">
    <property type="entry name" value="UPF0213_domain"/>
</dbReference>
<dbReference type="InterPro" id="IPR035901">
    <property type="entry name" value="GIY-YIG_endonuc_sf"/>
</dbReference>
<dbReference type="Gene3D" id="3.40.1440.10">
    <property type="entry name" value="GIY-YIG endonuclease"/>
    <property type="match status" value="1"/>
</dbReference>
<evidence type="ECO:0000256" key="1">
    <source>
        <dbReference type="ARBA" id="ARBA00007435"/>
    </source>
</evidence>
<sequence>MFYVYILKGDNKIYVGRTDDLKRRINEHFKNKVWTTKRLGKLELIYYEAFKDKIDSIRREKYLKTTKGKRALKLMLKASLK</sequence>